<dbReference type="PROSITE" id="PS50003">
    <property type="entry name" value="PH_DOMAIN"/>
    <property type="match status" value="1"/>
</dbReference>
<keyword evidence="6" id="KW-1185">Reference proteome</keyword>
<evidence type="ECO:0000259" key="4">
    <source>
        <dbReference type="PROSITE" id="PS50238"/>
    </source>
</evidence>
<protein>
    <submittedName>
        <fullName evidence="5">RHG15-like protein</fullName>
    </submittedName>
</protein>
<dbReference type="SUPFAM" id="SSF50729">
    <property type="entry name" value="PH domain-like"/>
    <property type="match status" value="1"/>
</dbReference>
<accession>A0ABY7DEC1</accession>
<dbReference type="InterPro" id="IPR001849">
    <property type="entry name" value="PH_domain"/>
</dbReference>
<proteinExistence type="predicted"/>
<dbReference type="InterPro" id="IPR050729">
    <property type="entry name" value="Rho-GAP"/>
</dbReference>
<dbReference type="SUPFAM" id="SSF48350">
    <property type="entry name" value="GTPase activation domain, GAP"/>
    <property type="match status" value="1"/>
</dbReference>
<dbReference type="InterPro" id="IPR011993">
    <property type="entry name" value="PH-like_dom_sf"/>
</dbReference>
<dbReference type="SMART" id="SM00233">
    <property type="entry name" value="PH"/>
    <property type="match status" value="1"/>
</dbReference>
<dbReference type="Gene3D" id="1.10.555.10">
    <property type="entry name" value="Rho GTPase activation protein"/>
    <property type="match status" value="2"/>
</dbReference>
<organism evidence="5 6">
    <name type="scientific">Mya arenaria</name>
    <name type="common">Soft-shell clam</name>
    <dbReference type="NCBI Taxonomy" id="6604"/>
    <lineage>
        <taxon>Eukaryota</taxon>
        <taxon>Metazoa</taxon>
        <taxon>Spiralia</taxon>
        <taxon>Lophotrochozoa</taxon>
        <taxon>Mollusca</taxon>
        <taxon>Bivalvia</taxon>
        <taxon>Autobranchia</taxon>
        <taxon>Heteroconchia</taxon>
        <taxon>Euheterodonta</taxon>
        <taxon>Imparidentia</taxon>
        <taxon>Neoheterodontei</taxon>
        <taxon>Myida</taxon>
        <taxon>Myoidea</taxon>
        <taxon>Myidae</taxon>
        <taxon>Mya</taxon>
    </lineage>
</organism>
<keyword evidence="1" id="KW-0343">GTPase activation</keyword>
<evidence type="ECO:0000313" key="6">
    <source>
        <dbReference type="Proteomes" id="UP001164746"/>
    </source>
</evidence>
<dbReference type="SMART" id="SM00324">
    <property type="entry name" value="RhoGAP"/>
    <property type="match status" value="1"/>
</dbReference>
<feature type="domain" description="Rho-GAP" evidence="4">
    <location>
        <begin position="374"/>
        <end position="522"/>
    </location>
</feature>
<name>A0ABY7DEC1_MYAAR</name>
<feature type="compositionally biased region" description="Basic and acidic residues" evidence="2">
    <location>
        <begin position="95"/>
        <end position="105"/>
    </location>
</feature>
<dbReference type="PANTHER" id="PTHR23176:SF129">
    <property type="entry name" value="RHO GTPASE ACTIVATING PROTEIN AT 16F, ISOFORM E-RELATED"/>
    <property type="match status" value="1"/>
</dbReference>
<reference evidence="5" key="1">
    <citation type="submission" date="2022-11" db="EMBL/GenBank/DDBJ databases">
        <title>Centuries of genome instability and evolution in soft-shell clam transmissible cancer (bioRxiv).</title>
        <authorList>
            <person name="Hart S.F.M."/>
            <person name="Yonemitsu M.A."/>
            <person name="Giersch R.M."/>
            <person name="Beal B.F."/>
            <person name="Arriagada G."/>
            <person name="Davis B.W."/>
            <person name="Ostrander E.A."/>
            <person name="Goff S.P."/>
            <person name="Metzger M.J."/>
        </authorList>
    </citation>
    <scope>NUCLEOTIDE SEQUENCE</scope>
    <source>
        <strain evidence="5">MELC-2E11</strain>
        <tissue evidence="5">Siphon/mantle</tissue>
    </source>
</reference>
<dbReference type="EMBL" id="CP111012">
    <property type="protein sequence ID" value="WAQ94690.1"/>
    <property type="molecule type" value="Genomic_DNA"/>
</dbReference>
<dbReference type="Pfam" id="PF00620">
    <property type="entry name" value="RhoGAP"/>
    <property type="match status" value="1"/>
</dbReference>
<feature type="domain" description="PH" evidence="3">
    <location>
        <begin position="211"/>
        <end position="322"/>
    </location>
</feature>
<feature type="compositionally biased region" description="Polar residues" evidence="2">
    <location>
        <begin position="140"/>
        <end position="167"/>
    </location>
</feature>
<feature type="region of interest" description="Disordered" evidence="2">
    <location>
        <begin position="30"/>
        <end position="174"/>
    </location>
</feature>
<dbReference type="PROSITE" id="PS50238">
    <property type="entry name" value="RHOGAP"/>
    <property type="match status" value="1"/>
</dbReference>
<evidence type="ECO:0000313" key="5">
    <source>
        <dbReference type="EMBL" id="WAQ94690.1"/>
    </source>
</evidence>
<feature type="compositionally biased region" description="Low complexity" evidence="2">
    <location>
        <begin position="117"/>
        <end position="133"/>
    </location>
</feature>
<evidence type="ECO:0000256" key="2">
    <source>
        <dbReference type="SAM" id="MobiDB-lite"/>
    </source>
</evidence>
<dbReference type="InterPro" id="IPR008936">
    <property type="entry name" value="Rho_GTPase_activation_prot"/>
</dbReference>
<evidence type="ECO:0000256" key="1">
    <source>
        <dbReference type="ARBA" id="ARBA00022468"/>
    </source>
</evidence>
<sequence length="522" mass="58668">MAVNRMGVATLPRANKGWFRVDANQLLEARQNLSTGSGRETRHKSERGTRQQLSSERDAIPTITRETPRRTSAPEIRSRELMHSVSVGEFPSVSESKESLFEHETQSNSSEEEREGQSPSTSTSPDSPNGSTGFFLAPTPENQSAQLQQSLPRPNQQVVQRPGSSGSRKIDSRAQSMYIDVNGPATRLQSEGGSASNESLNSNCHLSVNINEPIEGNLNKCRLLNGGKKNSKKWSMNFAKLDGSNLVFYVRKKDAQPTKDSPHGKPETIVPLIECQITKESTDYTSKKNTFVLTTSDSMLLLQADNETVMQEWFLKIHTRIAELGGTPDMPSTDSSSMDRKGKIKNALDRFLNNRSDKRTLETKGIIKDAIFGGDIKQICSKEKSKVPIFVVKCIDAIEKRGLNHEGIYRIAGSMSQIQKLRCMVDQGERYDLEDEKWDVHMLCGTLKLFFRELKDPLFTYALFENVMDLQRENKMAAHQLAIVFGPTLIWPETSTMNLATSMVYQSQIVEFVLLEYKNIFR</sequence>
<dbReference type="Proteomes" id="UP001164746">
    <property type="component" value="Chromosome 1"/>
</dbReference>
<dbReference type="Gene3D" id="2.30.29.30">
    <property type="entry name" value="Pleckstrin-homology domain (PH domain)/Phosphotyrosine-binding domain (PTB)"/>
    <property type="match status" value="1"/>
</dbReference>
<gene>
    <name evidence="5" type="ORF">MAR_007161</name>
</gene>
<dbReference type="PANTHER" id="PTHR23176">
    <property type="entry name" value="RHO/RAC/CDC GTPASE-ACTIVATING PROTEIN"/>
    <property type="match status" value="1"/>
</dbReference>
<evidence type="ECO:0000259" key="3">
    <source>
        <dbReference type="PROSITE" id="PS50003"/>
    </source>
</evidence>
<dbReference type="Pfam" id="PF00169">
    <property type="entry name" value="PH"/>
    <property type="match status" value="1"/>
</dbReference>
<dbReference type="InterPro" id="IPR000198">
    <property type="entry name" value="RhoGAP_dom"/>
</dbReference>